<gene>
    <name evidence="2" type="ORF">ACFQ4L_01345</name>
</gene>
<reference evidence="3" key="1">
    <citation type="journal article" date="2019" name="Int. J. Syst. Evol. Microbiol.">
        <title>The Global Catalogue of Microorganisms (GCM) 10K type strain sequencing project: providing services to taxonomists for standard genome sequencing and annotation.</title>
        <authorList>
            <consortium name="The Broad Institute Genomics Platform"/>
            <consortium name="The Broad Institute Genome Sequencing Center for Infectious Disease"/>
            <person name="Wu L."/>
            <person name="Ma J."/>
        </authorList>
    </citation>
    <scope>NUCLEOTIDE SEQUENCE [LARGE SCALE GENOMIC DNA]</scope>
    <source>
        <strain evidence="3">CCM 8951</strain>
    </source>
</reference>
<feature type="transmembrane region" description="Helical" evidence="1">
    <location>
        <begin position="36"/>
        <end position="62"/>
    </location>
</feature>
<keyword evidence="1" id="KW-1133">Transmembrane helix</keyword>
<proteinExistence type="predicted"/>
<dbReference type="EMBL" id="JBHTOF010000018">
    <property type="protein sequence ID" value="MFD1464737.1"/>
    <property type="molecule type" value="Genomic_DNA"/>
</dbReference>
<dbReference type="Proteomes" id="UP001597244">
    <property type="component" value="Unassembled WGS sequence"/>
</dbReference>
<sequence length="212" mass="23988">MKRINEKPGHVSFGQAFKDYWRGYVEFLGQSTRAGYWWMTLLTSIWMVFLVVFLIIAVFSSGIFDIYGTTDKSFGPLIVALILFVISTLGLFLPNLALRIRRYRDAGLRGRGFLVLWAIDVVIQVTGNVFNLTNIYAQLATDPTSSAAFMHTYLTSWSTLVTFAFSIFLFVLTVLPTDTVLVRPTSISFVKFFFRTRTAAADSEQATEPDEK</sequence>
<evidence type="ECO:0000313" key="2">
    <source>
        <dbReference type="EMBL" id="MFD1464737.1"/>
    </source>
</evidence>
<evidence type="ECO:0000313" key="3">
    <source>
        <dbReference type="Proteomes" id="UP001597244"/>
    </source>
</evidence>
<keyword evidence="1" id="KW-0472">Membrane</keyword>
<dbReference type="RefSeq" id="WP_125577324.1">
    <property type="nucleotide sequence ID" value="NZ_JBHTOF010000018.1"/>
</dbReference>
<dbReference type="InterPro" id="IPR008523">
    <property type="entry name" value="DUF805"/>
</dbReference>
<name>A0ABW4DJ83_9LACO</name>
<accession>A0ABW4DJ83</accession>
<dbReference type="Pfam" id="PF05656">
    <property type="entry name" value="DUF805"/>
    <property type="match status" value="1"/>
</dbReference>
<keyword evidence="3" id="KW-1185">Reference proteome</keyword>
<protein>
    <submittedName>
        <fullName evidence="2">DUF805 domain-containing protein</fullName>
    </submittedName>
</protein>
<organism evidence="2 3">
    <name type="scientific">Lapidilactobacillus mulanensis</name>
    <dbReference type="NCBI Taxonomy" id="2485999"/>
    <lineage>
        <taxon>Bacteria</taxon>
        <taxon>Bacillati</taxon>
        <taxon>Bacillota</taxon>
        <taxon>Bacilli</taxon>
        <taxon>Lactobacillales</taxon>
        <taxon>Lactobacillaceae</taxon>
        <taxon>Lapidilactobacillus</taxon>
    </lineage>
</organism>
<feature type="transmembrane region" description="Helical" evidence="1">
    <location>
        <begin position="114"/>
        <end position="137"/>
    </location>
</feature>
<comment type="caution">
    <text evidence="2">The sequence shown here is derived from an EMBL/GenBank/DDBJ whole genome shotgun (WGS) entry which is preliminary data.</text>
</comment>
<evidence type="ECO:0000256" key="1">
    <source>
        <dbReference type="SAM" id="Phobius"/>
    </source>
</evidence>
<feature type="transmembrane region" description="Helical" evidence="1">
    <location>
        <begin position="74"/>
        <end position="93"/>
    </location>
</feature>
<keyword evidence="1" id="KW-0812">Transmembrane</keyword>
<feature type="transmembrane region" description="Helical" evidence="1">
    <location>
        <begin position="157"/>
        <end position="175"/>
    </location>
</feature>